<reference evidence="10 11" key="1">
    <citation type="submission" date="2020-11" db="EMBL/GenBank/DDBJ databases">
        <title>Pseudonocardia abyssalis sp. nov. and Pseudonocardia oceani sp. nov., description and phylogenomic analysis of two novel actinomycetes isolated from the deep Southern Ocean.</title>
        <authorList>
            <person name="Parra J."/>
        </authorList>
    </citation>
    <scope>NUCLEOTIDE SEQUENCE [LARGE SCALE GENOMIC DNA]</scope>
    <source>
        <strain evidence="10 11">KRD-168</strain>
    </source>
</reference>
<dbReference type="InterPro" id="IPR006206">
    <property type="entry name" value="Mevalonate/galactokinase"/>
</dbReference>
<dbReference type="EMBL" id="JADQDK010000001">
    <property type="protein sequence ID" value="MBW0132813.1"/>
    <property type="molecule type" value="Genomic_DNA"/>
</dbReference>
<dbReference type="InterPro" id="IPR019539">
    <property type="entry name" value="GalKase_N"/>
</dbReference>
<evidence type="ECO:0000256" key="3">
    <source>
        <dbReference type="ARBA" id="ARBA00022777"/>
    </source>
</evidence>
<protein>
    <recommendedName>
        <fullName evidence="6">Galactokinase</fullName>
        <ecNumber evidence="6">2.7.1.6</ecNumber>
    </recommendedName>
</protein>
<dbReference type="InterPro" id="IPR006204">
    <property type="entry name" value="GHMP_kinase_N_dom"/>
</dbReference>
<keyword evidence="5" id="KW-0299">Galactose metabolism</keyword>
<dbReference type="Pfam" id="PF08544">
    <property type="entry name" value="GHMP_kinases_C"/>
    <property type="match status" value="1"/>
</dbReference>
<evidence type="ECO:0000256" key="1">
    <source>
        <dbReference type="ARBA" id="ARBA00022679"/>
    </source>
</evidence>
<keyword evidence="4" id="KW-0067">ATP-binding</keyword>
<dbReference type="NCBIfam" id="TIGR00131">
    <property type="entry name" value="gal_kin"/>
    <property type="match status" value="1"/>
</dbReference>
<evidence type="ECO:0000259" key="9">
    <source>
        <dbReference type="Pfam" id="PF10509"/>
    </source>
</evidence>
<dbReference type="GO" id="GO:0004335">
    <property type="term" value="F:galactokinase activity"/>
    <property type="evidence" value="ECO:0007669"/>
    <property type="project" value="UniProtKB-EC"/>
</dbReference>
<name>A0ABS6UKR0_9PSEU</name>
<evidence type="ECO:0000313" key="10">
    <source>
        <dbReference type="EMBL" id="MBW0132813.1"/>
    </source>
</evidence>
<evidence type="ECO:0000313" key="11">
    <source>
        <dbReference type="Proteomes" id="UP000694287"/>
    </source>
</evidence>
<dbReference type="PIRSF" id="PIRSF000530">
    <property type="entry name" value="Galactokinase"/>
    <property type="match status" value="1"/>
</dbReference>
<dbReference type="Pfam" id="PF10509">
    <property type="entry name" value="GalKase_gal_bdg"/>
    <property type="match status" value="1"/>
</dbReference>
<dbReference type="InterPro" id="IPR013750">
    <property type="entry name" value="GHMP_kinase_C_dom"/>
</dbReference>
<evidence type="ECO:0000259" key="7">
    <source>
        <dbReference type="Pfam" id="PF00288"/>
    </source>
</evidence>
<keyword evidence="2" id="KW-0547">Nucleotide-binding</keyword>
<keyword evidence="5" id="KW-0119">Carbohydrate metabolism</keyword>
<sequence>MAQRRLAGEDRRPAAGGGDVTWSAPGRVNLIGEHVDYAEGLCLPFALAERTVVEASVRADGRFVARSDAERGTTDLPLADVGPGSPAGWAGYAAGVLWALRAAGHPVGGMDLTVTATVPLGAGLSSSAALECAVAVAADDLFGLGLDRASLARACVRAENEVVGAATGGMDQSASLLCTAGHALLLDTRDGSTRQVPFAPADDGLAVLVIDTRVRHHLADGRYGARRASVEKAADVLGLPSLRDAALDDLGSLDAELVPRARHIVTEIARVGEVVALLDDGRLRDIGPLLDASHASLVHDYEVSCAELDLAVDVARAAGALGARMTGGGFGGSAIALVPIDRVDAVTDAVRAAFARGGLTVPDVRVAEPSAGAHRDA</sequence>
<dbReference type="EC" id="2.7.1.6" evidence="6"/>
<feature type="domain" description="GHMP kinase C-terminal" evidence="8">
    <location>
        <begin position="276"/>
        <end position="355"/>
    </location>
</feature>
<dbReference type="PROSITE" id="PS00106">
    <property type="entry name" value="GALACTOKINASE"/>
    <property type="match status" value="1"/>
</dbReference>
<dbReference type="PANTHER" id="PTHR10457">
    <property type="entry name" value="MEVALONATE KINASE/GALACTOKINASE"/>
    <property type="match status" value="1"/>
</dbReference>
<dbReference type="Proteomes" id="UP000694287">
    <property type="component" value="Unassembled WGS sequence"/>
</dbReference>
<feature type="domain" description="GHMP kinase N-terminal" evidence="7">
    <location>
        <begin position="92"/>
        <end position="177"/>
    </location>
</feature>
<evidence type="ECO:0000256" key="6">
    <source>
        <dbReference type="NCBIfam" id="TIGR00131"/>
    </source>
</evidence>
<organism evidence="10 11">
    <name type="scientific">Pseudonocardia abyssalis</name>
    <dbReference type="NCBI Taxonomy" id="2792008"/>
    <lineage>
        <taxon>Bacteria</taxon>
        <taxon>Bacillati</taxon>
        <taxon>Actinomycetota</taxon>
        <taxon>Actinomycetes</taxon>
        <taxon>Pseudonocardiales</taxon>
        <taxon>Pseudonocardiaceae</taxon>
        <taxon>Pseudonocardia</taxon>
    </lineage>
</organism>
<evidence type="ECO:0000256" key="2">
    <source>
        <dbReference type="ARBA" id="ARBA00022741"/>
    </source>
</evidence>
<dbReference type="InterPro" id="IPR006203">
    <property type="entry name" value="GHMP_knse_ATP-bd_CS"/>
</dbReference>
<feature type="domain" description="Galactokinase N-terminal" evidence="9">
    <location>
        <begin position="20"/>
        <end position="56"/>
    </location>
</feature>
<dbReference type="InterPro" id="IPR000705">
    <property type="entry name" value="Galactokinase"/>
</dbReference>
<evidence type="ECO:0000256" key="4">
    <source>
        <dbReference type="ARBA" id="ARBA00022840"/>
    </source>
</evidence>
<dbReference type="PROSITE" id="PS00627">
    <property type="entry name" value="GHMP_KINASES_ATP"/>
    <property type="match status" value="1"/>
</dbReference>
<dbReference type="Pfam" id="PF00288">
    <property type="entry name" value="GHMP_kinases_N"/>
    <property type="match status" value="1"/>
</dbReference>
<keyword evidence="11" id="KW-1185">Reference proteome</keyword>
<gene>
    <name evidence="10" type="primary">galK</name>
    <name evidence="10" type="ORF">I4I81_00880</name>
</gene>
<evidence type="ECO:0000259" key="8">
    <source>
        <dbReference type="Pfam" id="PF08544"/>
    </source>
</evidence>
<keyword evidence="1 10" id="KW-0808">Transferase</keyword>
<dbReference type="InterPro" id="IPR019741">
    <property type="entry name" value="Galactokinase_CS"/>
</dbReference>
<accession>A0ABS6UKR0</accession>
<proteinExistence type="predicted"/>
<comment type="caution">
    <text evidence="10">The sequence shown here is derived from an EMBL/GenBank/DDBJ whole genome shotgun (WGS) entry which is preliminary data.</text>
</comment>
<dbReference type="PANTHER" id="PTHR10457:SF7">
    <property type="entry name" value="GALACTOKINASE-RELATED"/>
    <property type="match status" value="1"/>
</dbReference>
<keyword evidence="3" id="KW-0418">Kinase</keyword>
<evidence type="ECO:0000256" key="5">
    <source>
        <dbReference type="ARBA" id="ARBA00023144"/>
    </source>
</evidence>